<sequence length="81" mass="9056">MILQAKKGSGGSSIAFFEQHTPRYGARKRQSQVLLIPVCSAKDKFKHALKAILDLEDTSILDVSPKNRSSDERKGMRAKIR</sequence>
<protein>
    <submittedName>
        <fullName evidence="1">Uncharacterized protein</fullName>
    </submittedName>
</protein>
<gene>
    <name evidence="1" type="ORF">FHS90_002569</name>
</gene>
<accession>A0A839GGZ9</accession>
<dbReference type="EMBL" id="JACJIQ010000009">
    <property type="protein sequence ID" value="MBA9077850.1"/>
    <property type="molecule type" value="Genomic_DNA"/>
</dbReference>
<evidence type="ECO:0000313" key="1">
    <source>
        <dbReference type="EMBL" id="MBA9077850.1"/>
    </source>
</evidence>
<keyword evidence="2" id="KW-1185">Reference proteome</keyword>
<reference evidence="1 2" key="1">
    <citation type="submission" date="2020-08" db="EMBL/GenBank/DDBJ databases">
        <title>Genomic Encyclopedia of Type Strains, Phase IV (KMG-IV): sequencing the most valuable type-strain genomes for metagenomic binning, comparative biology and taxonomic classification.</title>
        <authorList>
            <person name="Goeker M."/>
        </authorList>
    </citation>
    <scope>NUCLEOTIDE SEQUENCE [LARGE SCALE GENOMIC DNA]</scope>
    <source>
        <strain evidence="1 2">DSM 29854</strain>
    </source>
</reference>
<proteinExistence type="predicted"/>
<dbReference type="Proteomes" id="UP000563094">
    <property type="component" value="Unassembled WGS sequence"/>
</dbReference>
<name>A0A839GGZ9_9BACT</name>
<dbReference type="RefSeq" id="WP_182513258.1">
    <property type="nucleotide sequence ID" value="NZ_JACJIQ010000009.1"/>
</dbReference>
<comment type="caution">
    <text evidence="1">The sequence shown here is derived from an EMBL/GenBank/DDBJ whole genome shotgun (WGS) entry which is preliminary data.</text>
</comment>
<organism evidence="1 2">
    <name type="scientific">Rufibacter quisquiliarum</name>
    <dbReference type="NCBI Taxonomy" id="1549639"/>
    <lineage>
        <taxon>Bacteria</taxon>
        <taxon>Pseudomonadati</taxon>
        <taxon>Bacteroidota</taxon>
        <taxon>Cytophagia</taxon>
        <taxon>Cytophagales</taxon>
        <taxon>Hymenobacteraceae</taxon>
        <taxon>Rufibacter</taxon>
    </lineage>
</organism>
<dbReference type="AlphaFoldDB" id="A0A839GGZ9"/>
<evidence type="ECO:0000313" key="2">
    <source>
        <dbReference type="Proteomes" id="UP000563094"/>
    </source>
</evidence>